<dbReference type="SUPFAM" id="SSF102114">
    <property type="entry name" value="Radical SAM enzymes"/>
    <property type="match status" value="1"/>
</dbReference>
<proteinExistence type="predicted"/>
<evidence type="ECO:0000313" key="8">
    <source>
        <dbReference type="Proteomes" id="UP000075531"/>
    </source>
</evidence>
<evidence type="ECO:0000256" key="5">
    <source>
        <dbReference type="PIRSR" id="PIRSR004869-50"/>
    </source>
</evidence>
<dbReference type="Gene3D" id="3.20.20.70">
    <property type="entry name" value="Aldolase class I"/>
    <property type="match status" value="1"/>
</dbReference>
<evidence type="ECO:0000259" key="6">
    <source>
        <dbReference type="Pfam" id="PF04055"/>
    </source>
</evidence>
<feature type="binding site" evidence="5">
    <location>
        <position position="67"/>
    </location>
    <ligand>
        <name>[4Fe-4S] cluster</name>
        <dbReference type="ChEBI" id="CHEBI:49883"/>
        <note>4Fe-4S-S-AdoMet</note>
    </ligand>
</feature>
<dbReference type="PIRSF" id="PIRSF004869">
    <property type="entry name" value="PflX_prd"/>
    <property type="match status" value="1"/>
</dbReference>
<comment type="caution">
    <text evidence="7">The sequence shown here is derived from an EMBL/GenBank/DDBJ whole genome shotgun (WGS) entry which is preliminary data.</text>
</comment>
<dbReference type="CDD" id="cd01335">
    <property type="entry name" value="Radical_SAM"/>
    <property type="match status" value="1"/>
</dbReference>
<dbReference type="AlphaFoldDB" id="A0A151AXS8"/>
<dbReference type="STRING" id="1121338.CLTEP_22370"/>
<dbReference type="OrthoDB" id="9781783at2"/>
<dbReference type="SFLD" id="SFLDS00029">
    <property type="entry name" value="Radical_SAM"/>
    <property type="match status" value="1"/>
</dbReference>
<gene>
    <name evidence="7" type="ORF">CLTEP_22370</name>
</gene>
<protein>
    <submittedName>
        <fullName evidence="7">Radical SAM superfamily protein</fullName>
    </submittedName>
</protein>
<evidence type="ECO:0000313" key="7">
    <source>
        <dbReference type="EMBL" id="KYH32441.1"/>
    </source>
</evidence>
<name>A0A151AXS8_9CLOT</name>
<organism evidence="7 8">
    <name type="scientific">Clostridium tepidiprofundi DSM 19306</name>
    <dbReference type="NCBI Taxonomy" id="1121338"/>
    <lineage>
        <taxon>Bacteria</taxon>
        <taxon>Bacillati</taxon>
        <taxon>Bacillota</taxon>
        <taxon>Clostridia</taxon>
        <taxon>Eubacteriales</taxon>
        <taxon>Clostridiaceae</taxon>
        <taxon>Clostridium</taxon>
    </lineage>
</organism>
<dbReference type="RefSeq" id="WP_066826681.1">
    <property type="nucleotide sequence ID" value="NZ_LTBA01000037.1"/>
</dbReference>
<dbReference type="PANTHER" id="PTHR43075">
    <property type="entry name" value="FORMATE LYASE ACTIVATING ENZYME, PUTATIVE (AFU_ORTHOLOGUE AFUA_2G15630)-RELATED"/>
    <property type="match status" value="1"/>
</dbReference>
<feature type="domain" description="Radical SAM core" evidence="6">
    <location>
        <begin position="58"/>
        <end position="190"/>
    </location>
</feature>
<evidence type="ECO:0000256" key="4">
    <source>
        <dbReference type="ARBA" id="ARBA00023014"/>
    </source>
</evidence>
<dbReference type="InterPro" id="IPR013785">
    <property type="entry name" value="Aldolase_TIM"/>
</dbReference>
<feature type="binding site" evidence="5">
    <location>
        <position position="63"/>
    </location>
    <ligand>
        <name>[4Fe-4S] cluster</name>
        <dbReference type="ChEBI" id="CHEBI:49883"/>
        <note>4Fe-4S-S-AdoMet</note>
    </ligand>
</feature>
<dbReference type="InterPro" id="IPR016431">
    <property type="entry name" value="Pyrv-formate_lyase-activ_prd"/>
</dbReference>
<dbReference type="Pfam" id="PF04055">
    <property type="entry name" value="Radical_SAM"/>
    <property type="match status" value="1"/>
</dbReference>
<dbReference type="PATRIC" id="fig|1121338.3.peg.2309"/>
<dbReference type="EMBL" id="LTBA01000037">
    <property type="protein sequence ID" value="KYH32441.1"/>
    <property type="molecule type" value="Genomic_DNA"/>
</dbReference>
<dbReference type="InterPro" id="IPR040085">
    <property type="entry name" value="MJ0674-like"/>
</dbReference>
<comment type="cofactor">
    <cofactor evidence="5">
        <name>[4Fe-4S] cluster</name>
        <dbReference type="ChEBI" id="CHEBI:49883"/>
    </cofactor>
    <text evidence="5">Binds 1 [4Fe-4S] cluster. The cluster is coordinated with 3 cysteines and an exchangeable S-adenosyl-L-methionine.</text>
</comment>
<dbReference type="Proteomes" id="UP000075531">
    <property type="component" value="Unassembled WGS sequence"/>
</dbReference>
<dbReference type="GO" id="GO:0003824">
    <property type="term" value="F:catalytic activity"/>
    <property type="evidence" value="ECO:0007669"/>
    <property type="project" value="InterPro"/>
</dbReference>
<keyword evidence="1 5" id="KW-0949">S-adenosyl-L-methionine</keyword>
<keyword evidence="3 5" id="KW-0408">Iron</keyword>
<keyword evidence="8" id="KW-1185">Reference proteome</keyword>
<dbReference type="GO" id="GO:0051536">
    <property type="term" value="F:iron-sulfur cluster binding"/>
    <property type="evidence" value="ECO:0007669"/>
    <property type="project" value="UniProtKB-KW"/>
</dbReference>
<accession>A0A151AXS8</accession>
<reference evidence="7 8" key="1">
    <citation type="submission" date="2016-02" db="EMBL/GenBank/DDBJ databases">
        <title>Genome sequence of Clostridium tepidiprofundi DSM 19306.</title>
        <authorList>
            <person name="Poehlein A."/>
            <person name="Daniel R."/>
        </authorList>
    </citation>
    <scope>NUCLEOTIDE SEQUENCE [LARGE SCALE GENOMIC DNA]</scope>
    <source>
        <strain evidence="7 8">DSM 19306</strain>
    </source>
</reference>
<keyword evidence="4 5" id="KW-0411">Iron-sulfur</keyword>
<keyword evidence="2 5" id="KW-0479">Metal-binding</keyword>
<evidence type="ECO:0000256" key="2">
    <source>
        <dbReference type="ARBA" id="ARBA00022723"/>
    </source>
</evidence>
<dbReference type="InterPro" id="IPR007197">
    <property type="entry name" value="rSAM"/>
</dbReference>
<feature type="binding site" evidence="5">
    <location>
        <position position="70"/>
    </location>
    <ligand>
        <name>[4Fe-4S] cluster</name>
        <dbReference type="ChEBI" id="CHEBI:49883"/>
        <note>4Fe-4S-S-AdoMet</note>
    </ligand>
</feature>
<evidence type="ECO:0000256" key="1">
    <source>
        <dbReference type="ARBA" id="ARBA00022691"/>
    </source>
</evidence>
<dbReference type="SFLD" id="SFLDG01099">
    <property type="entry name" value="Uncharacterised_Radical_SAM_Su"/>
    <property type="match status" value="1"/>
</dbReference>
<sequence length="300" mass="34129">MYNDLLSNCNLCMRKCNINRLSGKLGYCKAGKNIKLAKVSLHMWEEPCISGSNGSGTIFFSNCNFKCVFCQNYKISCEGFGKEISIKRLSEIFIEQQNRGAHNINLVTPTHYVPQIISAIDIAKNNGLSIPILYNTNSYETVETIQALKGYVDVFLADLKYYDDKYAIEYSNAPNYFETASNAIKAMFEQVGNVKFDNDGLIKKGVIIRHLMLPGLLFDSKKIIDYIYKTFGDSVYISLMNQYTPMYNAYKYPKINKPLNPKHYDALIDYCISLGITKAFIQESGTNSESYVPNFDLKWV</sequence>
<dbReference type="InterPro" id="IPR058240">
    <property type="entry name" value="rSAM_sf"/>
</dbReference>
<dbReference type="GO" id="GO:0046872">
    <property type="term" value="F:metal ion binding"/>
    <property type="evidence" value="ECO:0007669"/>
    <property type="project" value="UniProtKB-KW"/>
</dbReference>
<evidence type="ECO:0000256" key="3">
    <source>
        <dbReference type="ARBA" id="ARBA00023004"/>
    </source>
</evidence>
<dbReference type="PANTHER" id="PTHR43075:SF1">
    <property type="entry name" value="FORMATE LYASE ACTIVATING ENZYME, PUTATIVE (AFU_ORTHOLOGUE AFUA_2G15630)-RELATED"/>
    <property type="match status" value="1"/>
</dbReference>